<evidence type="ECO:0000256" key="12">
    <source>
        <dbReference type="ARBA" id="ARBA00037422"/>
    </source>
</evidence>
<keyword evidence="9" id="KW-0915">Sodium</keyword>
<dbReference type="GO" id="GO:0005886">
    <property type="term" value="C:plasma membrane"/>
    <property type="evidence" value="ECO:0007669"/>
    <property type="project" value="UniProtKB-SubCell"/>
</dbReference>
<dbReference type="InterPro" id="IPR018303">
    <property type="entry name" value="ATPase_P-typ_P_site"/>
</dbReference>
<feature type="domain" description="Cation-transporting P-type ATPase N-terminal" evidence="17">
    <location>
        <begin position="67"/>
        <end position="141"/>
    </location>
</feature>
<dbReference type="Pfam" id="PF00689">
    <property type="entry name" value="Cation_ATPase_C"/>
    <property type="match status" value="1"/>
</dbReference>
<evidence type="ECO:0000313" key="19">
    <source>
        <dbReference type="Proteomes" id="UP000759131"/>
    </source>
</evidence>
<evidence type="ECO:0000256" key="9">
    <source>
        <dbReference type="ARBA" id="ARBA00023053"/>
    </source>
</evidence>
<keyword evidence="5" id="KW-0547">Nucleotide-binding</keyword>
<dbReference type="SFLD" id="SFLDS00003">
    <property type="entry name" value="Haloacid_Dehalogenase"/>
    <property type="match status" value="1"/>
</dbReference>
<evidence type="ECO:0000256" key="14">
    <source>
        <dbReference type="ARBA" id="ARBA00039096"/>
    </source>
</evidence>
<proteinExistence type="predicted"/>
<dbReference type="GO" id="GO:0006883">
    <property type="term" value="P:intracellular sodium ion homeostasis"/>
    <property type="evidence" value="ECO:0007669"/>
    <property type="project" value="TreeGrafter"/>
</dbReference>
<evidence type="ECO:0000256" key="1">
    <source>
        <dbReference type="ARBA" id="ARBA00004651"/>
    </source>
</evidence>
<accession>A0A7R9KVU6</accession>
<feature type="transmembrane region" description="Helical" evidence="16">
    <location>
        <begin position="321"/>
        <end position="342"/>
    </location>
</feature>
<comment type="function">
    <text evidence="12">This is the catalytic component of the active enzyme, which catalyzes the hydrolysis of ATP coupled with the exchange of sodium and potassium ions across the plasma membrane. This action creates the electrochemical gradient of sodium and potassium ions, providing the energy for active transport of various nutrients.</text>
</comment>
<keyword evidence="8 16" id="KW-1133">Transmembrane helix</keyword>
<dbReference type="InterPro" id="IPR050510">
    <property type="entry name" value="Cation_transp_ATPase_P-type"/>
</dbReference>
<dbReference type="PRINTS" id="PR00121">
    <property type="entry name" value="NAKATPASE"/>
</dbReference>
<keyword evidence="6" id="KW-0067">ATP-binding</keyword>
<keyword evidence="7" id="KW-1278">Translocase</keyword>
<name>A0A7R9KVU6_9ACAR</name>
<dbReference type="PANTHER" id="PTHR43294">
    <property type="entry name" value="SODIUM/POTASSIUM-TRANSPORTING ATPASE SUBUNIT ALPHA"/>
    <property type="match status" value="1"/>
</dbReference>
<evidence type="ECO:0000259" key="17">
    <source>
        <dbReference type="SMART" id="SM00831"/>
    </source>
</evidence>
<dbReference type="InterPro" id="IPR001757">
    <property type="entry name" value="P_typ_ATPase"/>
</dbReference>
<keyword evidence="11" id="KW-0813">Transport</keyword>
<dbReference type="GO" id="GO:1902600">
    <property type="term" value="P:proton transmembrane transport"/>
    <property type="evidence" value="ECO:0007669"/>
    <property type="project" value="TreeGrafter"/>
</dbReference>
<evidence type="ECO:0000256" key="15">
    <source>
        <dbReference type="SAM" id="MobiDB-lite"/>
    </source>
</evidence>
<dbReference type="Gene3D" id="4.10.6.10">
    <property type="entry name" value="Fusion Protein Of Alpha-na,k-atpase With Glutathione S-transferase, Domain 3"/>
    <property type="match status" value="1"/>
</dbReference>
<dbReference type="PRINTS" id="PR00119">
    <property type="entry name" value="CATATPASE"/>
</dbReference>
<dbReference type="EMBL" id="OC861194">
    <property type="protein sequence ID" value="CAD7629248.1"/>
    <property type="molecule type" value="Genomic_DNA"/>
</dbReference>
<sequence length="1108" mass="122824">MTYNIQNAGAGDRLDENQNVETIAYRDKTNEKNRRNNEKSAEGMDKKSKKKNKKLEMDNLKAEVEMDDHSIPLNQLCKRLQTNTDLGLTPGVAKQVLQRDGPNSITPPKVTPEWVRFVQNMFGWFNVLLWIGAALCFIAYTIQITTLEPDEVPPDNIYLGVALATVVFISGCFSYWQEAKSANIMDSFKDLIPRSATVIRSGSKMMCPVEELVVGDLVELKGGDQVPADVRIIKSQGLKVDNSSLTGESEPLSRTPDCTNQNPLETKNLAFFSTNCVEGSARGFVVRTGDRTIMGRIAILAAGLEANDTPLSQDVSRFMSIITTVSILVAGAFAVTSYLLGYTWLNSVIFFISLIVAQVPEGLLPTMTVVLTLTAKRMASKNCLVKNLQAVETLGSTSTICTDKTGTLTQNKMTVSHLWCNHTIIDADNLIGHEDGNKVDTDCPAWKALVKVCCLCSRADFVAGSERLSPLKREAIGDASEVAILKYMEIITSDVEGYRKKHPKVFEVPFNSTNKYALAINESRQEGGHWLCMKGAPERILEKCTTIITDGKELPLDAKVRHQFQAAYEELGSLGERVIGKFGYFQRSFIKLNNSTPPPFTPSCIGLCDKFLPENKYPYDFPFDAERENFPMDGLRFIGIVSMIDPPRPAVPDAVSKCRSAGIKVIMVTGDHPITAKAIARAVGIISDENETKEEMALRLKTDVDKIDPRSVKAAVIHGQDLKDFTPEDLDSILRNHTEIVFARTSPQQKLIIVEGCQRQGAIVAVTGDGVNDSPALKKADIGIAMVEGCQRQGAIVAVTGDGVNDSPALKKADIGIAMGIAGSDVSKQAADMILLDDNFSSIETGIEEGRVIFDNLKKSICYTLSSKMPEMLPFVAFFCLNIPLALGAITILCIDFGTDMVPAISLAYEGPESDIMKRKPRNPKQDHLVTERLVSISYGQMGFFQAFAGFFTYIVIMSENGFQPWDLFGIRNKWDSKAINSLTDSYGQEWTYHQRKTLEYTCHTAFFASVVITKWAALVCCKTRRLSIFQQGMKNHVLTFALFFELGLALFLSYCPGLESGLNMYPLKWSWWFTAVPFSLALFCYDEIRKLMMRRCPGGWIEKETYY</sequence>
<dbReference type="NCBIfam" id="TIGR01494">
    <property type="entry name" value="ATPase_P-type"/>
    <property type="match status" value="3"/>
</dbReference>
<keyword evidence="10 16" id="KW-0472">Membrane</keyword>
<comment type="subunit">
    <text evidence="13">The sodium/potassium-transporting ATPase is composed of a catalytic alpha subunit, an auxiliary non-catalytic beta subunit and an additional regulatory subunit.</text>
</comment>
<evidence type="ECO:0000256" key="10">
    <source>
        <dbReference type="ARBA" id="ARBA00023136"/>
    </source>
</evidence>
<dbReference type="AlphaFoldDB" id="A0A7R9KVU6"/>
<evidence type="ECO:0000256" key="3">
    <source>
        <dbReference type="ARBA" id="ARBA00022607"/>
    </source>
</evidence>
<keyword evidence="3" id="KW-0630">Potassium</keyword>
<evidence type="ECO:0000256" key="2">
    <source>
        <dbReference type="ARBA" id="ARBA00022475"/>
    </source>
</evidence>
<evidence type="ECO:0000256" key="8">
    <source>
        <dbReference type="ARBA" id="ARBA00022989"/>
    </source>
</evidence>
<dbReference type="PANTHER" id="PTHR43294:SF13">
    <property type="entry name" value="SODIUM_POTASSIUM-TRANSPORTING ATPASE SUBUNIT ALPHA"/>
    <property type="match status" value="1"/>
</dbReference>
<dbReference type="EMBL" id="CAJPIZ010006619">
    <property type="protein sequence ID" value="CAG2109678.1"/>
    <property type="molecule type" value="Genomic_DNA"/>
</dbReference>
<dbReference type="SUPFAM" id="SSF81665">
    <property type="entry name" value="Calcium ATPase, transmembrane domain M"/>
    <property type="match status" value="1"/>
</dbReference>
<dbReference type="SFLD" id="SFLDF00027">
    <property type="entry name" value="p-type_atpase"/>
    <property type="match status" value="1"/>
</dbReference>
<dbReference type="InterPro" id="IPR008250">
    <property type="entry name" value="ATPase_P-typ_transduc_dom_A_sf"/>
</dbReference>
<keyword evidence="3" id="KW-0633">Potassium transport</keyword>
<feature type="transmembrane region" description="Helical" evidence="16">
    <location>
        <begin position="1070"/>
        <end position="1086"/>
    </location>
</feature>
<feature type="transmembrane region" description="Helical" evidence="16">
    <location>
        <begin position="1036"/>
        <end position="1055"/>
    </location>
</feature>
<evidence type="ECO:0000256" key="11">
    <source>
        <dbReference type="ARBA" id="ARBA00023201"/>
    </source>
</evidence>
<dbReference type="Proteomes" id="UP000759131">
    <property type="component" value="Unassembled WGS sequence"/>
</dbReference>
<feature type="region of interest" description="Disordered" evidence="15">
    <location>
        <begin position="1"/>
        <end position="53"/>
    </location>
</feature>
<evidence type="ECO:0000256" key="5">
    <source>
        <dbReference type="ARBA" id="ARBA00022741"/>
    </source>
</evidence>
<dbReference type="FunFam" id="3.40.50.1000:FF:000004">
    <property type="entry name" value="Sodium/potassium-transporting ATPase subunit alpha"/>
    <property type="match status" value="1"/>
</dbReference>
<dbReference type="Gene3D" id="3.40.1110.10">
    <property type="entry name" value="Calcium-transporting ATPase, cytoplasmic domain N"/>
    <property type="match status" value="2"/>
</dbReference>
<feature type="transmembrane region" description="Helical" evidence="16">
    <location>
        <begin position="124"/>
        <end position="145"/>
    </location>
</feature>
<gene>
    <name evidence="18" type="ORF">OSB1V03_LOCUS9665</name>
</gene>
<reference evidence="18" key="1">
    <citation type="submission" date="2020-11" db="EMBL/GenBank/DDBJ databases">
        <authorList>
            <person name="Tran Van P."/>
        </authorList>
    </citation>
    <scope>NUCLEOTIDE SEQUENCE</scope>
</reference>
<dbReference type="InterPro" id="IPR023214">
    <property type="entry name" value="HAD_sf"/>
</dbReference>
<dbReference type="SUPFAM" id="SSF81653">
    <property type="entry name" value="Calcium ATPase, transduction domain A"/>
    <property type="match status" value="1"/>
</dbReference>
<dbReference type="PROSITE" id="PS00154">
    <property type="entry name" value="ATPASE_E1_E2"/>
    <property type="match status" value="1"/>
</dbReference>
<dbReference type="GO" id="GO:0030007">
    <property type="term" value="P:intracellular potassium ion homeostasis"/>
    <property type="evidence" value="ECO:0007669"/>
    <property type="project" value="TreeGrafter"/>
</dbReference>
<keyword evidence="19" id="KW-1185">Reference proteome</keyword>
<evidence type="ECO:0000313" key="18">
    <source>
        <dbReference type="EMBL" id="CAD7629248.1"/>
    </source>
</evidence>
<evidence type="ECO:0000256" key="13">
    <source>
        <dbReference type="ARBA" id="ARBA00038795"/>
    </source>
</evidence>
<evidence type="ECO:0000256" key="4">
    <source>
        <dbReference type="ARBA" id="ARBA00022692"/>
    </source>
</evidence>
<comment type="subcellular location">
    <subcellularLocation>
        <location evidence="1">Cell membrane</location>
        <topology evidence="1">Multi-pass membrane protein</topology>
    </subcellularLocation>
</comment>
<dbReference type="OrthoDB" id="158672at2759"/>
<dbReference type="Pfam" id="PF00122">
    <property type="entry name" value="E1-E2_ATPase"/>
    <property type="match status" value="1"/>
</dbReference>
<dbReference type="InterPro" id="IPR059000">
    <property type="entry name" value="ATPase_P-type_domA"/>
</dbReference>
<feature type="transmembrane region" description="Helical" evidence="16">
    <location>
        <begin position="937"/>
        <end position="957"/>
    </location>
</feature>
<feature type="compositionally biased region" description="Basic and acidic residues" evidence="15">
    <location>
        <begin position="24"/>
        <end position="46"/>
    </location>
</feature>
<keyword evidence="11" id="KW-0739">Sodium transport</keyword>
<dbReference type="Pfam" id="PF00690">
    <property type="entry name" value="Cation_ATPase_N"/>
    <property type="match status" value="1"/>
</dbReference>
<dbReference type="Gene3D" id="3.40.50.1000">
    <property type="entry name" value="HAD superfamily/HAD-like"/>
    <property type="match status" value="1"/>
</dbReference>
<dbReference type="SUPFAM" id="SSF56784">
    <property type="entry name" value="HAD-like"/>
    <property type="match status" value="2"/>
</dbReference>
<dbReference type="SMART" id="SM00831">
    <property type="entry name" value="Cation_ATPase_N"/>
    <property type="match status" value="1"/>
</dbReference>
<evidence type="ECO:0000256" key="16">
    <source>
        <dbReference type="SAM" id="Phobius"/>
    </source>
</evidence>
<feature type="transmembrane region" description="Helical" evidence="16">
    <location>
        <begin position="157"/>
        <end position="176"/>
    </location>
</feature>
<dbReference type="SUPFAM" id="SSF81660">
    <property type="entry name" value="Metal cation-transporting ATPase, ATP-binding domain N"/>
    <property type="match status" value="1"/>
</dbReference>
<keyword evidence="2" id="KW-1003">Cell membrane</keyword>
<dbReference type="GO" id="GO:0016887">
    <property type="term" value="F:ATP hydrolysis activity"/>
    <property type="evidence" value="ECO:0007669"/>
    <property type="project" value="InterPro"/>
</dbReference>
<dbReference type="InterPro" id="IPR023299">
    <property type="entry name" value="ATPase_P-typ_cyto_dom_N"/>
</dbReference>
<dbReference type="GO" id="GO:1990573">
    <property type="term" value="P:potassium ion import across plasma membrane"/>
    <property type="evidence" value="ECO:0007669"/>
    <property type="project" value="TreeGrafter"/>
</dbReference>
<dbReference type="Gene3D" id="1.20.1110.10">
    <property type="entry name" value="Calcium-transporting ATPase, transmembrane domain"/>
    <property type="match status" value="2"/>
</dbReference>
<protein>
    <recommendedName>
        <fullName evidence="14">Na(+)/K(+)-exchanging ATPase</fullName>
        <ecNumber evidence="14">7.2.2.13</ecNumber>
    </recommendedName>
</protein>
<dbReference type="InterPro" id="IPR044492">
    <property type="entry name" value="P_typ_ATPase_HD_dom"/>
</dbReference>
<dbReference type="InterPro" id="IPR036412">
    <property type="entry name" value="HAD-like_sf"/>
</dbReference>
<dbReference type="GO" id="GO:0036376">
    <property type="term" value="P:sodium ion export across plasma membrane"/>
    <property type="evidence" value="ECO:0007669"/>
    <property type="project" value="TreeGrafter"/>
</dbReference>
<dbReference type="SFLD" id="SFLDG00002">
    <property type="entry name" value="C1.7:_P-type_atpase_like"/>
    <property type="match status" value="1"/>
</dbReference>
<feature type="transmembrane region" description="Helical" evidence="16">
    <location>
        <begin position="875"/>
        <end position="898"/>
    </location>
</feature>
<keyword evidence="11" id="KW-0406">Ion transport</keyword>
<dbReference type="InterPro" id="IPR006068">
    <property type="entry name" value="ATPase_P-typ_cation-transptr_C"/>
</dbReference>
<dbReference type="Pfam" id="PF13246">
    <property type="entry name" value="Cation_ATPase"/>
    <property type="match status" value="1"/>
</dbReference>
<dbReference type="FunFam" id="2.70.150.10:FF:000003">
    <property type="entry name" value="Sodium/potassium-transporting ATPase subunit alpha"/>
    <property type="match status" value="1"/>
</dbReference>
<keyword evidence="3" id="KW-0740">Sodium/potassium transport</keyword>
<keyword evidence="4 16" id="KW-0812">Transmembrane</keyword>
<dbReference type="EC" id="7.2.2.13" evidence="14"/>
<dbReference type="GO" id="GO:0005391">
    <property type="term" value="F:P-type sodium:potassium-exchanging transporter activity"/>
    <property type="evidence" value="ECO:0007669"/>
    <property type="project" value="UniProtKB-EC"/>
</dbReference>
<dbReference type="GO" id="GO:0005524">
    <property type="term" value="F:ATP binding"/>
    <property type="evidence" value="ECO:0007669"/>
    <property type="project" value="UniProtKB-KW"/>
</dbReference>
<evidence type="ECO:0000256" key="6">
    <source>
        <dbReference type="ARBA" id="ARBA00022840"/>
    </source>
</evidence>
<dbReference type="InterPro" id="IPR023298">
    <property type="entry name" value="ATPase_P-typ_TM_dom_sf"/>
</dbReference>
<dbReference type="Pfam" id="PF00702">
    <property type="entry name" value="Hydrolase"/>
    <property type="match status" value="1"/>
</dbReference>
<dbReference type="Gene3D" id="2.70.150.10">
    <property type="entry name" value="Calcium-transporting ATPase, cytoplasmic transduction domain A"/>
    <property type="match status" value="2"/>
</dbReference>
<dbReference type="FunFam" id="1.20.1110.10:FF:000095">
    <property type="entry name" value="Sodium/potassium-transporting ATPase subunit alpha-1"/>
    <property type="match status" value="1"/>
</dbReference>
<organism evidence="18">
    <name type="scientific">Medioppia subpectinata</name>
    <dbReference type="NCBI Taxonomy" id="1979941"/>
    <lineage>
        <taxon>Eukaryota</taxon>
        <taxon>Metazoa</taxon>
        <taxon>Ecdysozoa</taxon>
        <taxon>Arthropoda</taxon>
        <taxon>Chelicerata</taxon>
        <taxon>Arachnida</taxon>
        <taxon>Acari</taxon>
        <taxon>Acariformes</taxon>
        <taxon>Sarcoptiformes</taxon>
        <taxon>Oribatida</taxon>
        <taxon>Brachypylina</taxon>
        <taxon>Oppioidea</taxon>
        <taxon>Oppiidae</taxon>
        <taxon>Medioppia</taxon>
    </lineage>
</organism>
<evidence type="ECO:0000256" key="7">
    <source>
        <dbReference type="ARBA" id="ARBA00022967"/>
    </source>
</evidence>
<dbReference type="InterPro" id="IPR004014">
    <property type="entry name" value="ATPase_P-typ_cation-transptr_N"/>
</dbReference>